<dbReference type="AlphaFoldDB" id="A0A7L5E3K7"/>
<reference evidence="2 3" key="1">
    <citation type="submission" date="2020-04" db="EMBL/GenBank/DDBJ databases">
        <title>Genome sequencing of novel species.</title>
        <authorList>
            <person name="Heo J."/>
            <person name="Kim S.-J."/>
            <person name="Kim J.-S."/>
            <person name="Hong S.-B."/>
            <person name="Kwon S.-W."/>
        </authorList>
    </citation>
    <scope>NUCLEOTIDE SEQUENCE [LARGE SCALE GENOMIC DNA]</scope>
    <source>
        <strain evidence="2 3">F39-2</strain>
    </source>
</reference>
<proteinExistence type="predicted"/>
<dbReference type="EMBL" id="CP051682">
    <property type="protein sequence ID" value="QJD97178.1"/>
    <property type="molecule type" value="Genomic_DNA"/>
</dbReference>
<evidence type="ECO:0000313" key="2">
    <source>
        <dbReference type="EMBL" id="QJD97178.1"/>
    </source>
</evidence>
<dbReference type="PROSITE" id="PS50910">
    <property type="entry name" value="HEPN"/>
    <property type="match status" value="1"/>
</dbReference>
<dbReference type="KEGG" id="mrob:HH214_15520"/>
<name>A0A7L5E3K7_9SPHI</name>
<feature type="domain" description="HEPN" evidence="1">
    <location>
        <begin position="151"/>
        <end position="271"/>
    </location>
</feature>
<dbReference type="InterPro" id="IPR007842">
    <property type="entry name" value="HEPN_dom"/>
</dbReference>
<evidence type="ECO:0000313" key="3">
    <source>
        <dbReference type="Proteomes" id="UP000503278"/>
    </source>
</evidence>
<sequence>MQTHAITLPASHYRTLEKVVTALVEKFDTQYIICFGCAEQRKVMTSCFIPPSDQSYARYYLLMITTQTQRMEHQVQDFADSHFPDCHLTLAVHGLESVTKAVNQGSRFFATACQYGMQLYSRSGLRLDLSYHHINPLTTLARAETKYHHHYGLALGFREAAACSFESQHYGICVFMLHQAVEHACNALIRVFTGYRTEMHNLSRLMDHCLIFSDQPDYALPRKTKEDLRLFKLLRDSYSDARYDDKYVVSAADVEILLNRVRELLEVTEELSLQRLVLYGKEAEEAETAINLTTQLNTPMPHAG</sequence>
<accession>A0A7L5E3K7</accession>
<dbReference type="Proteomes" id="UP000503278">
    <property type="component" value="Chromosome"/>
</dbReference>
<protein>
    <submittedName>
        <fullName evidence="2">HEPN domain-containing protein</fullName>
    </submittedName>
</protein>
<dbReference type="Pfam" id="PF05168">
    <property type="entry name" value="HEPN"/>
    <property type="match status" value="1"/>
</dbReference>
<evidence type="ECO:0000259" key="1">
    <source>
        <dbReference type="PROSITE" id="PS50910"/>
    </source>
</evidence>
<dbReference type="Gene3D" id="1.20.120.330">
    <property type="entry name" value="Nucleotidyltransferases domain 2"/>
    <property type="match status" value="1"/>
</dbReference>
<organism evidence="2 3">
    <name type="scientific">Mucilaginibacter robiniae</name>
    <dbReference type="NCBI Taxonomy" id="2728022"/>
    <lineage>
        <taxon>Bacteria</taxon>
        <taxon>Pseudomonadati</taxon>
        <taxon>Bacteroidota</taxon>
        <taxon>Sphingobacteriia</taxon>
        <taxon>Sphingobacteriales</taxon>
        <taxon>Sphingobacteriaceae</taxon>
        <taxon>Mucilaginibacter</taxon>
    </lineage>
</organism>
<gene>
    <name evidence="2" type="ORF">HH214_15520</name>
</gene>
<keyword evidence="3" id="KW-1185">Reference proteome</keyword>
<dbReference type="SMART" id="SM00748">
    <property type="entry name" value="HEPN"/>
    <property type="match status" value="1"/>
</dbReference>
<dbReference type="RefSeq" id="WP_169609125.1">
    <property type="nucleotide sequence ID" value="NZ_CP051682.1"/>
</dbReference>
<dbReference type="SUPFAM" id="SSF81593">
    <property type="entry name" value="Nucleotidyltransferase substrate binding subunit/domain"/>
    <property type="match status" value="1"/>
</dbReference>